<accession>A0A5E4AAJ6</accession>
<dbReference type="Proteomes" id="UP000335636">
    <property type="component" value="Unassembled WGS sequence"/>
</dbReference>
<name>A0A5E4AAJ6_MARMO</name>
<sequence>MSKAGAPGDTELSWPHTTSPALAEQMLREALGPSQNLPSAGPGVQLESICFKAQVCSAVSPTQAPLTSLGHHITAPGTEQRGLCLGNNERLSPASSGAAVANWPPPESVSSARGSGPLIPAGGSVTSVPPLLLLAQRQRCLWLHLQPLEALGKQAVFPDWAHTSNPAELAWSSP</sequence>
<protein>
    <submittedName>
        <fullName evidence="1">Uncharacterized protein</fullName>
    </submittedName>
</protein>
<keyword evidence="2" id="KW-1185">Reference proteome</keyword>
<evidence type="ECO:0000313" key="2">
    <source>
        <dbReference type="Proteomes" id="UP000335636"/>
    </source>
</evidence>
<reference evidence="1" key="1">
    <citation type="submission" date="2019-04" db="EMBL/GenBank/DDBJ databases">
        <authorList>
            <person name="Alioto T."/>
            <person name="Alioto T."/>
        </authorList>
    </citation>
    <scope>NUCLEOTIDE SEQUENCE [LARGE SCALE GENOMIC DNA]</scope>
</reference>
<gene>
    <name evidence="1" type="ORF">MONAX_5E020236</name>
</gene>
<comment type="caution">
    <text evidence="1">The sequence shown here is derived from an EMBL/GenBank/DDBJ whole genome shotgun (WGS) entry which is preliminary data.</text>
</comment>
<dbReference type="EMBL" id="CABDUW010000036">
    <property type="protein sequence ID" value="VTJ54327.1"/>
    <property type="molecule type" value="Genomic_DNA"/>
</dbReference>
<dbReference type="AlphaFoldDB" id="A0A5E4AAJ6"/>
<proteinExistence type="predicted"/>
<evidence type="ECO:0000313" key="1">
    <source>
        <dbReference type="EMBL" id="VTJ54327.1"/>
    </source>
</evidence>
<organism evidence="1 2">
    <name type="scientific">Marmota monax</name>
    <name type="common">Woodchuck</name>
    <dbReference type="NCBI Taxonomy" id="9995"/>
    <lineage>
        <taxon>Eukaryota</taxon>
        <taxon>Metazoa</taxon>
        <taxon>Chordata</taxon>
        <taxon>Craniata</taxon>
        <taxon>Vertebrata</taxon>
        <taxon>Euteleostomi</taxon>
        <taxon>Mammalia</taxon>
        <taxon>Eutheria</taxon>
        <taxon>Euarchontoglires</taxon>
        <taxon>Glires</taxon>
        <taxon>Rodentia</taxon>
        <taxon>Sciuromorpha</taxon>
        <taxon>Sciuridae</taxon>
        <taxon>Xerinae</taxon>
        <taxon>Marmotini</taxon>
        <taxon>Marmota</taxon>
    </lineage>
</organism>